<name>A0A7Y2E8C2_UNCEI</name>
<dbReference type="PANTHER" id="PTHR38600:SF2">
    <property type="entry name" value="SLL0088 PROTEIN"/>
    <property type="match status" value="1"/>
</dbReference>
<reference evidence="3 4" key="1">
    <citation type="submission" date="2020-03" db="EMBL/GenBank/DDBJ databases">
        <title>Metabolic flexibility allows generalist bacteria to become dominant in a frequently disturbed ecosystem.</title>
        <authorList>
            <person name="Chen Y.-J."/>
            <person name="Leung P.M."/>
            <person name="Bay S.K."/>
            <person name="Hugenholtz P."/>
            <person name="Kessler A.J."/>
            <person name="Shelley G."/>
            <person name="Waite D.W."/>
            <person name="Cook P.L."/>
            <person name="Greening C."/>
        </authorList>
    </citation>
    <scope>NUCLEOTIDE SEQUENCE [LARGE SCALE GENOMIC DNA]</scope>
    <source>
        <strain evidence="3">SS_bin_28</strain>
    </source>
</reference>
<protein>
    <submittedName>
        <fullName evidence="3">Winged helix-turn-helix transcriptional regulator</fullName>
    </submittedName>
</protein>
<sequence>MIQHTNTSRRLDLTFAALSDPTRRAILARLARGEKTVSELAAPFNVTMPAITKHLKVMERAGLVERGQTAQWRPCRLKPKPLGEAVDWIDRYREIWETNFARLDTLLEELQAPAQNAAARSRKKAKGKVRKKQKGGGS</sequence>
<dbReference type="InterPro" id="IPR036390">
    <property type="entry name" value="WH_DNA-bd_sf"/>
</dbReference>
<evidence type="ECO:0000256" key="1">
    <source>
        <dbReference type="SAM" id="MobiDB-lite"/>
    </source>
</evidence>
<dbReference type="Gene3D" id="1.10.10.10">
    <property type="entry name" value="Winged helix-like DNA-binding domain superfamily/Winged helix DNA-binding domain"/>
    <property type="match status" value="1"/>
</dbReference>
<dbReference type="EMBL" id="JABDJR010000228">
    <property type="protein sequence ID" value="NNF06312.1"/>
    <property type="molecule type" value="Genomic_DNA"/>
</dbReference>
<dbReference type="Pfam" id="PF12840">
    <property type="entry name" value="HTH_20"/>
    <property type="match status" value="1"/>
</dbReference>
<dbReference type="InterPro" id="IPR001845">
    <property type="entry name" value="HTH_ArsR_DNA-bd_dom"/>
</dbReference>
<dbReference type="SMART" id="SM00418">
    <property type="entry name" value="HTH_ARSR"/>
    <property type="match status" value="1"/>
</dbReference>
<feature type="domain" description="HTH arsR-type" evidence="2">
    <location>
        <begin position="3"/>
        <end position="97"/>
    </location>
</feature>
<evidence type="ECO:0000313" key="3">
    <source>
        <dbReference type="EMBL" id="NNF06312.1"/>
    </source>
</evidence>
<accession>A0A7Y2E8C2</accession>
<dbReference type="PANTHER" id="PTHR38600">
    <property type="entry name" value="TRANSCRIPTIONAL REGULATORY PROTEIN"/>
    <property type="match status" value="1"/>
</dbReference>
<evidence type="ECO:0000259" key="2">
    <source>
        <dbReference type="PROSITE" id="PS50987"/>
    </source>
</evidence>
<feature type="compositionally biased region" description="Basic residues" evidence="1">
    <location>
        <begin position="120"/>
        <end position="138"/>
    </location>
</feature>
<dbReference type="InterPro" id="IPR036388">
    <property type="entry name" value="WH-like_DNA-bd_sf"/>
</dbReference>
<dbReference type="InterPro" id="IPR011991">
    <property type="entry name" value="ArsR-like_HTH"/>
</dbReference>
<dbReference type="NCBIfam" id="NF033788">
    <property type="entry name" value="HTH_metalloreg"/>
    <property type="match status" value="1"/>
</dbReference>
<comment type="caution">
    <text evidence="3">The sequence shown here is derived from an EMBL/GenBank/DDBJ whole genome shotgun (WGS) entry which is preliminary data.</text>
</comment>
<organism evidence="3 4">
    <name type="scientific">Eiseniibacteriota bacterium</name>
    <dbReference type="NCBI Taxonomy" id="2212470"/>
    <lineage>
        <taxon>Bacteria</taxon>
        <taxon>Candidatus Eiseniibacteriota</taxon>
    </lineage>
</organism>
<feature type="region of interest" description="Disordered" evidence="1">
    <location>
        <begin position="114"/>
        <end position="138"/>
    </location>
</feature>
<dbReference type="SUPFAM" id="SSF46785">
    <property type="entry name" value="Winged helix' DNA-binding domain"/>
    <property type="match status" value="1"/>
</dbReference>
<evidence type="ECO:0000313" key="4">
    <source>
        <dbReference type="Proteomes" id="UP000547674"/>
    </source>
</evidence>
<dbReference type="GO" id="GO:0003700">
    <property type="term" value="F:DNA-binding transcription factor activity"/>
    <property type="evidence" value="ECO:0007669"/>
    <property type="project" value="InterPro"/>
</dbReference>
<dbReference type="CDD" id="cd00090">
    <property type="entry name" value="HTH_ARSR"/>
    <property type="match status" value="1"/>
</dbReference>
<gene>
    <name evidence="3" type="ORF">HKN21_06100</name>
</gene>
<dbReference type="PRINTS" id="PR00778">
    <property type="entry name" value="HTHARSR"/>
</dbReference>
<proteinExistence type="predicted"/>
<dbReference type="AlphaFoldDB" id="A0A7Y2E8C2"/>
<dbReference type="Proteomes" id="UP000547674">
    <property type="component" value="Unassembled WGS sequence"/>
</dbReference>
<dbReference type="PROSITE" id="PS50987">
    <property type="entry name" value="HTH_ARSR_2"/>
    <property type="match status" value="1"/>
</dbReference>